<name>A0A3N6M6B9_NATCH</name>
<gene>
    <name evidence="2" type="ORF">EA473_00410</name>
</gene>
<protein>
    <submittedName>
        <fullName evidence="2">Uncharacterized protein</fullName>
    </submittedName>
</protein>
<dbReference type="Proteomes" id="UP000282323">
    <property type="component" value="Unassembled WGS sequence"/>
</dbReference>
<evidence type="ECO:0000313" key="2">
    <source>
        <dbReference type="EMBL" id="RQG97717.1"/>
    </source>
</evidence>
<dbReference type="AlphaFoldDB" id="A0A3N6M6B9"/>
<comment type="caution">
    <text evidence="2">The sequence shown here is derived from an EMBL/GenBank/DDBJ whole genome shotgun (WGS) entry which is preliminary data.</text>
</comment>
<reference evidence="2 3" key="1">
    <citation type="submission" date="2018-10" db="EMBL/GenBank/DDBJ databases">
        <title>Natrarchaeobius chitinivorans gen. nov., sp. nov., and Natrarchaeobius haloalkaliphilus sp. nov., alkaliphilic, chitin-utilizing haloarchaea from hypersaline alkaline lakes.</title>
        <authorList>
            <person name="Sorokin D.Y."/>
            <person name="Elcheninov A.G."/>
            <person name="Kostrikina N.A."/>
            <person name="Bale N.J."/>
            <person name="Sinninghe Damste J.S."/>
            <person name="Khijniak T.V."/>
            <person name="Kublanov I.V."/>
            <person name="Toshchakov S.V."/>
        </authorList>
    </citation>
    <scope>NUCLEOTIDE SEQUENCE [LARGE SCALE GENOMIC DNA]</scope>
    <source>
        <strain evidence="2 3">AArcht4T</strain>
    </source>
</reference>
<accession>A0A3N6M6B9</accession>
<evidence type="ECO:0000256" key="1">
    <source>
        <dbReference type="SAM" id="MobiDB-lite"/>
    </source>
</evidence>
<dbReference type="EMBL" id="REGA01000001">
    <property type="protein sequence ID" value="RQG97717.1"/>
    <property type="molecule type" value="Genomic_DNA"/>
</dbReference>
<keyword evidence="3" id="KW-1185">Reference proteome</keyword>
<feature type="region of interest" description="Disordered" evidence="1">
    <location>
        <begin position="32"/>
        <end position="61"/>
    </location>
</feature>
<organism evidence="2 3">
    <name type="scientific">Natrarchaeobius chitinivorans</name>
    <dbReference type="NCBI Taxonomy" id="1679083"/>
    <lineage>
        <taxon>Archaea</taxon>
        <taxon>Methanobacteriati</taxon>
        <taxon>Methanobacteriota</taxon>
        <taxon>Stenosarchaea group</taxon>
        <taxon>Halobacteria</taxon>
        <taxon>Halobacteriales</taxon>
        <taxon>Natrialbaceae</taxon>
        <taxon>Natrarchaeobius</taxon>
    </lineage>
</organism>
<evidence type="ECO:0000313" key="3">
    <source>
        <dbReference type="Proteomes" id="UP000282323"/>
    </source>
</evidence>
<proteinExistence type="predicted"/>
<sequence length="61" mass="6553">MENAPTSIELRARAKPIRAIGRVDRVQSVGTSACNRSGRPRAIGRDVLGDGVPSAGRWPRN</sequence>